<organism evidence="1 2">
    <name type="scientific">Senna tora</name>
    <dbReference type="NCBI Taxonomy" id="362788"/>
    <lineage>
        <taxon>Eukaryota</taxon>
        <taxon>Viridiplantae</taxon>
        <taxon>Streptophyta</taxon>
        <taxon>Embryophyta</taxon>
        <taxon>Tracheophyta</taxon>
        <taxon>Spermatophyta</taxon>
        <taxon>Magnoliopsida</taxon>
        <taxon>eudicotyledons</taxon>
        <taxon>Gunneridae</taxon>
        <taxon>Pentapetalae</taxon>
        <taxon>rosids</taxon>
        <taxon>fabids</taxon>
        <taxon>Fabales</taxon>
        <taxon>Fabaceae</taxon>
        <taxon>Caesalpinioideae</taxon>
        <taxon>Cassia clade</taxon>
        <taxon>Senna</taxon>
    </lineage>
</organism>
<reference evidence="1" key="1">
    <citation type="submission" date="2020-09" db="EMBL/GenBank/DDBJ databases">
        <title>Genome-Enabled Discovery of Anthraquinone Biosynthesis in Senna tora.</title>
        <authorList>
            <person name="Kang S.-H."/>
            <person name="Pandey R.P."/>
            <person name="Lee C.-M."/>
            <person name="Sim J.-S."/>
            <person name="Jeong J.-T."/>
            <person name="Choi B.-S."/>
            <person name="Jung M."/>
            <person name="Ginzburg D."/>
            <person name="Zhao K."/>
            <person name="Won S.Y."/>
            <person name="Oh T.-J."/>
            <person name="Yu Y."/>
            <person name="Kim N.-H."/>
            <person name="Lee O.R."/>
            <person name="Lee T.-H."/>
            <person name="Bashyal P."/>
            <person name="Kim T.-S."/>
            <person name="Lee W.-H."/>
            <person name="Kawkins C."/>
            <person name="Kim C.-K."/>
            <person name="Kim J.S."/>
            <person name="Ahn B.O."/>
            <person name="Rhee S.Y."/>
            <person name="Sohng J.K."/>
        </authorList>
    </citation>
    <scope>NUCLEOTIDE SEQUENCE</scope>
    <source>
        <tissue evidence="1">Leaf</tissue>
    </source>
</reference>
<dbReference type="AlphaFoldDB" id="A0A834T059"/>
<dbReference type="EMBL" id="JAAIUW010000010">
    <property type="protein sequence ID" value="KAF7811277.1"/>
    <property type="molecule type" value="Genomic_DNA"/>
</dbReference>
<evidence type="ECO:0000313" key="1">
    <source>
        <dbReference type="EMBL" id="KAF7811277.1"/>
    </source>
</evidence>
<sequence length="24" mass="2757">MDPTTAKRLSRIDQEIQNIVTKKA</sequence>
<proteinExistence type="predicted"/>
<name>A0A834T059_9FABA</name>
<protein>
    <submittedName>
        <fullName evidence="1">Uncharacterized protein</fullName>
    </submittedName>
</protein>
<keyword evidence="2" id="KW-1185">Reference proteome</keyword>
<evidence type="ECO:0000313" key="2">
    <source>
        <dbReference type="Proteomes" id="UP000634136"/>
    </source>
</evidence>
<accession>A0A834T059</accession>
<gene>
    <name evidence="1" type="ORF">G2W53_032253</name>
</gene>
<dbReference type="Proteomes" id="UP000634136">
    <property type="component" value="Unassembled WGS sequence"/>
</dbReference>
<comment type="caution">
    <text evidence="1">The sequence shown here is derived from an EMBL/GenBank/DDBJ whole genome shotgun (WGS) entry which is preliminary data.</text>
</comment>